<feature type="domain" description="Signal transduction histidine kinase internal region" evidence="3">
    <location>
        <begin position="382"/>
        <end position="463"/>
    </location>
</feature>
<dbReference type="Pfam" id="PF06580">
    <property type="entry name" value="His_kinase"/>
    <property type="match status" value="1"/>
</dbReference>
<dbReference type="InterPro" id="IPR050640">
    <property type="entry name" value="Bact_2-comp_sensor_kinase"/>
</dbReference>
<evidence type="ECO:0000259" key="3">
    <source>
        <dbReference type="Pfam" id="PF06580"/>
    </source>
</evidence>
<dbReference type="GO" id="GO:0016020">
    <property type="term" value="C:membrane"/>
    <property type="evidence" value="ECO:0007669"/>
    <property type="project" value="InterPro"/>
</dbReference>
<evidence type="ECO:0000313" key="4">
    <source>
        <dbReference type="EMBL" id="RAV22299.1"/>
    </source>
</evidence>
<accession>A0A329MQT4</accession>
<evidence type="ECO:0000256" key="1">
    <source>
        <dbReference type="SAM" id="Phobius"/>
    </source>
</evidence>
<dbReference type="AlphaFoldDB" id="A0A329MQT4"/>
<organism evidence="4 5">
    <name type="scientific">Paenibacillus contaminans</name>
    <dbReference type="NCBI Taxonomy" id="450362"/>
    <lineage>
        <taxon>Bacteria</taxon>
        <taxon>Bacillati</taxon>
        <taxon>Bacillota</taxon>
        <taxon>Bacilli</taxon>
        <taxon>Bacillales</taxon>
        <taxon>Paenibacillaceae</taxon>
        <taxon>Paenibacillus</taxon>
    </lineage>
</organism>
<feature type="domain" description="Histidine kinase/HSP90-like ATPase" evidence="2">
    <location>
        <begin position="480"/>
        <end position="585"/>
    </location>
</feature>
<keyword evidence="4" id="KW-0808">Transferase</keyword>
<dbReference type="GO" id="GO:0000155">
    <property type="term" value="F:phosphorelay sensor kinase activity"/>
    <property type="evidence" value="ECO:0007669"/>
    <property type="project" value="InterPro"/>
</dbReference>
<dbReference type="EMBL" id="QMFB01000002">
    <property type="protein sequence ID" value="RAV22299.1"/>
    <property type="molecule type" value="Genomic_DNA"/>
</dbReference>
<dbReference type="Proteomes" id="UP000250369">
    <property type="component" value="Unassembled WGS sequence"/>
</dbReference>
<gene>
    <name evidence="4" type="ORF">DQG23_04945</name>
</gene>
<keyword evidence="4" id="KW-0418">Kinase</keyword>
<dbReference type="InterPro" id="IPR003594">
    <property type="entry name" value="HATPase_dom"/>
</dbReference>
<dbReference type="Gene3D" id="3.30.565.10">
    <property type="entry name" value="Histidine kinase-like ATPase, C-terminal domain"/>
    <property type="match status" value="1"/>
</dbReference>
<dbReference type="Pfam" id="PF02518">
    <property type="entry name" value="HATPase_c"/>
    <property type="match status" value="1"/>
</dbReference>
<dbReference type="InterPro" id="IPR010559">
    <property type="entry name" value="Sig_transdc_His_kin_internal"/>
</dbReference>
<dbReference type="InterPro" id="IPR036890">
    <property type="entry name" value="HATPase_C_sf"/>
</dbReference>
<sequence>MAGQPMKKRFFLKNLTLFLILLLIPLIIFGASSIALTQNELKNNINTNNASLLKQTKENVELVLNEIDQLSLVYDTNADIGFEMDAILQSSSATYEINAVTKIIKGFMNADPSARPYIYSIYVYYDSAGSRFFSSSEGVAGLANVSDKAWYESYRNQERNKTFWTEAREIKRTSFDENPLQIMSIYHRMSSRNGVIVLNILPQYIENILTSVTPLPDQSILIMNADKQILFKNSTTALLQDIDLKQISESPQDFFTMKFASGTYIISKHQSERYGWQYLSIVPQHTLYEFPSELSGFMLMLLLAAFVIGLGLAYFITKRNYGQISKIVHILDSAESGNPLPPMSDRIKDEYSYIINNILKTFIEHSFLKIALSEKKFRMKAMELTALQAQINPHFLFNTLKTIYWKSYALSGNQNEVSHMIENLSDLLDYSLSKPEELVTLEEEIRRTLSYTEIQQVRYKDKFEMIWDVDEEVSRYTVIKLILQPIIENSIYHGIREKEGKSKIKVKAFALKGFLRLSIIDNGAGINPETMKKIKEKLKDSEDYSDHIGLFNTDKRLKLTYGEEYGVQLKSKHGFGTVVSMCIPTLPEGIVPSTLDRPSDD</sequence>
<keyword evidence="1" id="KW-0472">Membrane</keyword>
<keyword evidence="5" id="KW-1185">Reference proteome</keyword>
<evidence type="ECO:0000313" key="5">
    <source>
        <dbReference type="Proteomes" id="UP000250369"/>
    </source>
</evidence>
<protein>
    <submittedName>
        <fullName evidence="4">Sensor histidine kinase</fullName>
    </submittedName>
</protein>
<evidence type="ECO:0000259" key="2">
    <source>
        <dbReference type="Pfam" id="PF02518"/>
    </source>
</evidence>
<proteinExistence type="predicted"/>
<dbReference type="SUPFAM" id="SSF55874">
    <property type="entry name" value="ATPase domain of HSP90 chaperone/DNA topoisomerase II/histidine kinase"/>
    <property type="match status" value="1"/>
</dbReference>
<reference evidence="4 5" key="1">
    <citation type="journal article" date="2009" name="Int. J. Syst. Evol. Microbiol.">
        <title>Paenibacillus contaminans sp. nov., isolated from a contaminated laboratory plate.</title>
        <authorList>
            <person name="Chou J.H."/>
            <person name="Lee J.H."/>
            <person name="Lin M.C."/>
            <person name="Chang P.S."/>
            <person name="Arun A.B."/>
            <person name="Young C.C."/>
            <person name="Chen W.M."/>
        </authorList>
    </citation>
    <scope>NUCLEOTIDE SEQUENCE [LARGE SCALE GENOMIC DNA]</scope>
    <source>
        <strain evidence="4 5">CKOBP-6</strain>
    </source>
</reference>
<feature type="transmembrane region" description="Helical" evidence="1">
    <location>
        <begin position="294"/>
        <end position="316"/>
    </location>
</feature>
<comment type="caution">
    <text evidence="4">The sequence shown here is derived from an EMBL/GenBank/DDBJ whole genome shotgun (WGS) entry which is preliminary data.</text>
</comment>
<keyword evidence="1" id="KW-0812">Transmembrane</keyword>
<name>A0A329MQT4_9BACL</name>
<dbReference type="PANTHER" id="PTHR34220:SF7">
    <property type="entry name" value="SENSOR HISTIDINE KINASE YPDA"/>
    <property type="match status" value="1"/>
</dbReference>
<dbReference type="PANTHER" id="PTHR34220">
    <property type="entry name" value="SENSOR HISTIDINE KINASE YPDA"/>
    <property type="match status" value="1"/>
</dbReference>
<keyword evidence="1" id="KW-1133">Transmembrane helix</keyword>